<evidence type="ECO:0000313" key="4">
    <source>
        <dbReference type="Proteomes" id="UP000619376"/>
    </source>
</evidence>
<evidence type="ECO:0000313" key="1">
    <source>
        <dbReference type="EMBL" id="GHF28477.1"/>
    </source>
</evidence>
<keyword evidence="4" id="KW-1185">Reference proteome</keyword>
<dbReference type="Proteomes" id="UP000619376">
    <property type="component" value="Unassembled WGS sequence"/>
</dbReference>
<protein>
    <submittedName>
        <fullName evidence="2">Phosphohistidine swiveling domain-containing protein</fullName>
    </submittedName>
</protein>
<reference evidence="2 3" key="3">
    <citation type="submission" date="2020-08" db="EMBL/GenBank/DDBJ databases">
        <title>Genomic Encyclopedia of Type Strains, Phase IV (KMG-IV): sequencing the most valuable type-strain genomes for metagenomic binning, comparative biology and taxonomic classification.</title>
        <authorList>
            <person name="Goeker M."/>
        </authorList>
    </citation>
    <scope>NUCLEOTIDE SEQUENCE [LARGE SCALE GENOMIC DNA]</scope>
    <source>
        <strain evidence="2 3">DSM 27521</strain>
    </source>
</reference>
<name>A0A7W8NM90_9DEIO</name>
<organism evidence="2 3">
    <name type="scientific">Deinococcus metalli</name>
    <dbReference type="NCBI Taxonomy" id="1141878"/>
    <lineage>
        <taxon>Bacteria</taxon>
        <taxon>Thermotogati</taxon>
        <taxon>Deinococcota</taxon>
        <taxon>Deinococci</taxon>
        <taxon>Deinococcales</taxon>
        <taxon>Deinococcaceae</taxon>
        <taxon>Deinococcus</taxon>
    </lineage>
</organism>
<evidence type="ECO:0000313" key="3">
    <source>
        <dbReference type="Proteomes" id="UP000539473"/>
    </source>
</evidence>
<comment type="caution">
    <text evidence="2">The sequence shown here is derived from an EMBL/GenBank/DDBJ whole genome shotgun (WGS) entry which is preliminary data.</text>
</comment>
<reference evidence="1" key="4">
    <citation type="submission" date="2024-05" db="EMBL/GenBank/DDBJ databases">
        <authorList>
            <person name="Sun Q."/>
            <person name="Zhou Y."/>
        </authorList>
    </citation>
    <scope>NUCLEOTIDE SEQUENCE</scope>
    <source>
        <strain evidence="1">CGMCC 1.18437</strain>
    </source>
</reference>
<gene>
    <name evidence="1" type="ORF">GCM10017781_00520</name>
    <name evidence="2" type="ORF">HNQ07_000988</name>
</gene>
<sequence>MTAAPAPTRTPPRWLPLDDHPAALCPLELGIVRLSVHGRVRTLLRALNLTDPDGLSTRLLAQREGRLFLHAAHLETLTAPLGREQALAFQLALGVTPEPDVPAAPPPRPRPDFLHQAALGPRAAVPAVPVGETRATPATRLARAMHRLGDDPDALSTYNAVLATEALRAVAWHWLDQRGALHLELLCGVDAGSGPGGEVAGAALQQLQTTLTGARRGAARALVEAARAQHAALRAHQSATRLARRELIRAAVQGAALLTRAGWLNRPADARWLTPAELRDALDGTLDPGTLRGLTQLRRLQHTPAADTPTWTLVDRQYPAVPLSPGVRDGQLYAWTPGQTVPDGVIALCSDVRPWHRPQLSGAAAVVLDHAGPLSAPALHERGLGRPAVGLRGRRPEWLQDGAVVRVNAHQGTVTLLRRAPDPAVPTPGIVTAREETVALVPSGQATHAAPRGIAGLSLDFDFS</sequence>
<dbReference type="InterPro" id="IPR036637">
    <property type="entry name" value="Phosphohistidine_dom_sf"/>
</dbReference>
<evidence type="ECO:0000313" key="2">
    <source>
        <dbReference type="EMBL" id="MBB5375544.1"/>
    </source>
</evidence>
<dbReference type="EMBL" id="JACHFK010000001">
    <property type="protein sequence ID" value="MBB5375544.1"/>
    <property type="molecule type" value="Genomic_DNA"/>
</dbReference>
<dbReference type="Proteomes" id="UP000539473">
    <property type="component" value="Unassembled WGS sequence"/>
</dbReference>
<dbReference type="SUPFAM" id="SSF52009">
    <property type="entry name" value="Phosphohistidine domain"/>
    <property type="match status" value="1"/>
</dbReference>
<dbReference type="Gene3D" id="3.50.30.10">
    <property type="entry name" value="Phosphohistidine domain"/>
    <property type="match status" value="1"/>
</dbReference>
<dbReference type="GO" id="GO:0016772">
    <property type="term" value="F:transferase activity, transferring phosphorus-containing groups"/>
    <property type="evidence" value="ECO:0007669"/>
    <property type="project" value="InterPro"/>
</dbReference>
<reference evidence="1" key="1">
    <citation type="journal article" date="2014" name="Int. J. Syst. Evol. Microbiol.">
        <title>Complete genome of a new Firmicutes species belonging to the dominant human colonic microbiota ('Ruminococcus bicirculans') reveals two chromosomes and a selective capacity to utilize plant glucans.</title>
        <authorList>
            <consortium name="NISC Comparative Sequencing Program"/>
            <person name="Wegmann U."/>
            <person name="Louis P."/>
            <person name="Goesmann A."/>
            <person name="Henrissat B."/>
            <person name="Duncan S.H."/>
            <person name="Flint H.J."/>
        </authorList>
    </citation>
    <scope>NUCLEOTIDE SEQUENCE</scope>
    <source>
        <strain evidence="1">CGMCC 1.18437</strain>
    </source>
</reference>
<dbReference type="EMBL" id="BNAJ01000001">
    <property type="protein sequence ID" value="GHF28477.1"/>
    <property type="molecule type" value="Genomic_DNA"/>
</dbReference>
<accession>A0A7W8NM90</accession>
<dbReference type="RefSeq" id="WP_184109733.1">
    <property type="nucleotide sequence ID" value="NZ_BNAJ01000001.1"/>
</dbReference>
<reference evidence="4" key="2">
    <citation type="journal article" date="2019" name="Int. J. Syst. Evol. Microbiol.">
        <title>The Global Catalogue of Microorganisms (GCM) 10K type strain sequencing project: providing services to taxonomists for standard genome sequencing and annotation.</title>
        <authorList>
            <consortium name="The Broad Institute Genomics Platform"/>
            <consortium name="The Broad Institute Genome Sequencing Center for Infectious Disease"/>
            <person name="Wu L."/>
            <person name="Ma J."/>
        </authorList>
    </citation>
    <scope>NUCLEOTIDE SEQUENCE [LARGE SCALE GENOMIC DNA]</scope>
    <source>
        <strain evidence="4">CGMCC 1.18437</strain>
    </source>
</reference>
<proteinExistence type="predicted"/>
<dbReference type="AlphaFoldDB" id="A0A7W8NM90"/>